<evidence type="ECO:0000256" key="1">
    <source>
        <dbReference type="ARBA" id="ARBA00004123"/>
    </source>
</evidence>
<dbReference type="AlphaFoldDB" id="A0A1A0HBB3"/>
<sequence>MDLSSVLPEGLTYTALCFRTNAYQCKPLLISREKPLTLKVKHMFLLLEKESNVIIFGIEVYVYLTFHGKKLERHVFILKADTTGLGNHRISMASVTKCFLRYLISINPKVYLDKATYRSSNNNHNALHSNELLSTINMIIQDLRAWSRKLKQNPHLITDFLRKDDDNGIHPSSDLPVIMPVSMSSKISLFTRSADAYLFPESQNNKGKHNINGNTLFKWWISILKDTLDQSWVCKVDIPGSDHVSVRKFLPEASNWDIGNIHVSDRLKDRAVYTIPLLPDDPKGRFLEHLIVENRYKSLTTKQFWNELGFRQEFRLGNVVGIIGCFKECESLEGTIEDPRTSLLRPRQYKKIREVIKGENYNQINDVLNLWSSGIPELAARLKLSLRFVSILGTLSSVDNVDHGKENLRKVLSLVNVLNVKKKSAPVNNLNTLVKRKKTQ</sequence>
<keyword evidence="4" id="KW-0227">DNA damage</keyword>
<evidence type="ECO:0000256" key="9">
    <source>
        <dbReference type="ARBA" id="ARBA00048940"/>
    </source>
</evidence>
<evidence type="ECO:0000256" key="8">
    <source>
        <dbReference type="ARBA" id="ARBA00023242"/>
    </source>
</evidence>
<keyword evidence="3" id="KW-0808">Transferase</keyword>
<evidence type="ECO:0000256" key="3">
    <source>
        <dbReference type="ARBA" id="ARBA00022679"/>
    </source>
</evidence>
<dbReference type="SMART" id="SM01250">
    <property type="entry name" value="KAT11"/>
    <property type="match status" value="1"/>
</dbReference>
<comment type="subcellular location">
    <subcellularLocation>
        <location evidence="1">Nucleus</location>
    </subcellularLocation>
</comment>
<dbReference type="OrthoDB" id="3361892at2759"/>
<dbReference type="InterPro" id="IPR013178">
    <property type="entry name" value="Histone_AcTrfase_Rtt109/CBP"/>
</dbReference>
<organism evidence="10 11">
    <name type="scientific">Metschnikowia bicuspidata var. bicuspidata NRRL YB-4993</name>
    <dbReference type="NCBI Taxonomy" id="869754"/>
    <lineage>
        <taxon>Eukaryota</taxon>
        <taxon>Fungi</taxon>
        <taxon>Dikarya</taxon>
        <taxon>Ascomycota</taxon>
        <taxon>Saccharomycotina</taxon>
        <taxon>Pichiomycetes</taxon>
        <taxon>Metschnikowiaceae</taxon>
        <taxon>Metschnikowia</taxon>
    </lineage>
</organism>
<keyword evidence="8" id="KW-0539">Nucleus</keyword>
<dbReference type="PANTHER" id="PTHR31571:SF2">
    <property type="entry name" value="HISTONE ACETYLTRANSFERASE RTT109"/>
    <property type="match status" value="1"/>
</dbReference>
<dbReference type="InterPro" id="IPR016849">
    <property type="entry name" value="Rtt109"/>
</dbReference>
<dbReference type="GeneID" id="30031353"/>
<keyword evidence="7" id="KW-0804">Transcription</keyword>
<evidence type="ECO:0000313" key="11">
    <source>
        <dbReference type="Proteomes" id="UP000092555"/>
    </source>
</evidence>
<dbReference type="Pfam" id="PF08214">
    <property type="entry name" value="HAT_KAT11"/>
    <property type="match status" value="1"/>
</dbReference>
<protein>
    <recommendedName>
        <fullName evidence="2">histone acetyltransferase</fullName>
        <ecNumber evidence="2">2.3.1.48</ecNumber>
    </recommendedName>
</protein>
<dbReference type="Proteomes" id="UP000092555">
    <property type="component" value="Unassembled WGS sequence"/>
</dbReference>
<accession>A0A1A0HBB3</accession>
<dbReference type="EC" id="2.3.1.48" evidence="2"/>
<dbReference type="GO" id="GO:0005634">
    <property type="term" value="C:nucleus"/>
    <property type="evidence" value="ECO:0007669"/>
    <property type="project" value="UniProtKB-SubCell"/>
</dbReference>
<dbReference type="PANTHER" id="PTHR31571">
    <property type="entry name" value="ALTERED INHERITANCE OF MITOCHONDRIA PROTEIN 6"/>
    <property type="match status" value="1"/>
</dbReference>
<comment type="catalytic activity">
    <reaction evidence="9">
        <text>L-lysyl-[histone] + acetyl-CoA = N(6)-acetyl-L-lysyl-[histone] + CoA + H(+)</text>
        <dbReference type="Rhea" id="RHEA:21992"/>
        <dbReference type="Rhea" id="RHEA-COMP:9845"/>
        <dbReference type="Rhea" id="RHEA-COMP:11338"/>
        <dbReference type="ChEBI" id="CHEBI:15378"/>
        <dbReference type="ChEBI" id="CHEBI:29969"/>
        <dbReference type="ChEBI" id="CHEBI:57287"/>
        <dbReference type="ChEBI" id="CHEBI:57288"/>
        <dbReference type="ChEBI" id="CHEBI:61930"/>
        <dbReference type="EC" id="2.3.1.48"/>
    </reaction>
    <physiologicalReaction direction="left-to-right" evidence="9">
        <dbReference type="Rhea" id="RHEA:21993"/>
    </physiologicalReaction>
</comment>
<dbReference type="PROSITE" id="PS51728">
    <property type="entry name" value="RTT109_HAT"/>
    <property type="match status" value="1"/>
</dbReference>
<evidence type="ECO:0000256" key="2">
    <source>
        <dbReference type="ARBA" id="ARBA00013184"/>
    </source>
</evidence>
<reference evidence="10 11" key="1">
    <citation type="submission" date="2016-05" db="EMBL/GenBank/DDBJ databases">
        <title>Comparative genomics of biotechnologically important yeasts.</title>
        <authorList>
            <consortium name="DOE Joint Genome Institute"/>
            <person name="Riley R."/>
            <person name="Haridas S."/>
            <person name="Wolfe K.H."/>
            <person name="Lopes M.R."/>
            <person name="Hittinger C.T."/>
            <person name="Goker M."/>
            <person name="Salamov A."/>
            <person name="Wisecaver J."/>
            <person name="Long T.M."/>
            <person name="Aerts A.L."/>
            <person name="Barry K."/>
            <person name="Choi C."/>
            <person name="Clum A."/>
            <person name="Coughlan A.Y."/>
            <person name="Deshpande S."/>
            <person name="Douglass A.P."/>
            <person name="Hanson S.J."/>
            <person name="Klenk H.-P."/>
            <person name="LaButti K."/>
            <person name="Lapidus A."/>
            <person name="Lindquist E."/>
            <person name="Lipzen A."/>
            <person name="Meier-kolthoff J.P."/>
            <person name="Ohm R.A."/>
            <person name="Otillar R.P."/>
            <person name="Pangilinan J."/>
            <person name="Peng Y."/>
            <person name="Rokas A."/>
            <person name="Rosa C.A."/>
            <person name="Scheuner C."/>
            <person name="Sibirny A.A."/>
            <person name="Slot J.C."/>
            <person name="Stielow J.B."/>
            <person name="Sun H."/>
            <person name="Kurtzman C.P."/>
            <person name="Blackwell M."/>
            <person name="Grigoriev I.V."/>
            <person name="Jeffries T.W."/>
        </authorList>
    </citation>
    <scope>NUCLEOTIDE SEQUENCE [LARGE SCALE GENOMIC DNA]</scope>
    <source>
        <strain evidence="10 11">NRRL YB-4993</strain>
    </source>
</reference>
<dbReference type="InterPro" id="IPR051236">
    <property type="entry name" value="HAT_RTT109-like"/>
</dbReference>
<evidence type="ECO:0000256" key="4">
    <source>
        <dbReference type="ARBA" id="ARBA00022763"/>
    </source>
</evidence>
<gene>
    <name evidence="10" type="ORF">METBIDRAFT_69404</name>
</gene>
<name>A0A1A0HBB3_9ASCO</name>
<comment type="caution">
    <text evidence="10">The sequence shown here is derived from an EMBL/GenBank/DDBJ whole genome shotgun (WGS) entry which is preliminary data.</text>
</comment>
<dbReference type="STRING" id="869754.A0A1A0HBB3"/>
<keyword evidence="11" id="KW-1185">Reference proteome</keyword>
<proteinExistence type="predicted"/>
<dbReference type="GO" id="GO:0006355">
    <property type="term" value="P:regulation of DNA-templated transcription"/>
    <property type="evidence" value="ECO:0007669"/>
    <property type="project" value="InterPro"/>
</dbReference>
<keyword evidence="6" id="KW-0805">Transcription regulation</keyword>
<keyword evidence="5" id="KW-0007">Acetylation</keyword>
<evidence type="ECO:0000256" key="5">
    <source>
        <dbReference type="ARBA" id="ARBA00022990"/>
    </source>
</evidence>
<evidence type="ECO:0000256" key="7">
    <source>
        <dbReference type="ARBA" id="ARBA00023163"/>
    </source>
</evidence>
<evidence type="ECO:0000313" key="10">
    <source>
        <dbReference type="EMBL" id="OBA21167.1"/>
    </source>
</evidence>
<dbReference type="RefSeq" id="XP_018711677.1">
    <property type="nucleotide sequence ID" value="XM_018858377.1"/>
</dbReference>
<evidence type="ECO:0000256" key="6">
    <source>
        <dbReference type="ARBA" id="ARBA00023015"/>
    </source>
</evidence>
<dbReference type="GO" id="GO:0006974">
    <property type="term" value="P:DNA damage response"/>
    <property type="evidence" value="ECO:0007669"/>
    <property type="project" value="UniProtKB-KW"/>
</dbReference>
<dbReference type="GO" id="GO:0032931">
    <property type="term" value="F:histone H3K56 acetyltransferase activity"/>
    <property type="evidence" value="ECO:0007669"/>
    <property type="project" value="TreeGrafter"/>
</dbReference>
<dbReference type="EMBL" id="LXTC01000003">
    <property type="protein sequence ID" value="OBA21167.1"/>
    <property type="molecule type" value="Genomic_DNA"/>
</dbReference>